<sequence length="203" mass="23519">MSKLKVLFILLFLPLTISTFAQSDYYKAIEKDRLQFEQKLLQTDSVLNAEEREAIQSLNHFPIDSSWVITAQFTKDKGRSFNMPTTTSRTPRYKRIGYLHFAHNTEKFKLAVYKNLGLKGSEYKNYVFVPFVDKNAPNLTYGGGRYLDLEMSIKDKVVIVDFNKAYNPYCVYSYRYSCPITPKENHVDVKINAGIMNPDKNIP</sequence>
<reference evidence="2 3" key="1">
    <citation type="submission" date="2018-05" db="EMBL/GenBank/DDBJ databases">
        <title>Brumimicrobium oceani sp. nov., isolated from coastal sediment.</title>
        <authorList>
            <person name="Kou Y."/>
        </authorList>
    </citation>
    <scope>NUCLEOTIDE SEQUENCE [LARGE SCALE GENOMIC DNA]</scope>
    <source>
        <strain evidence="2 3">C305</strain>
    </source>
</reference>
<evidence type="ECO:0000256" key="1">
    <source>
        <dbReference type="SAM" id="SignalP"/>
    </source>
</evidence>
<accession>A0A2U2XGV1</accession>
<proteinExistence type="predicted"/>
<reference evidence="2 3" key="2">
    <citation type="submission" date="2018-05" db="EMBL/GenBank/DDBJ databases">
        <authorList>
            <person name="Lanie J.A."/>
            <person name="Ng W.-L."/>
            <person name="Kazmierczak K.M."/>
            <person name="Andrzejewski T.M."/>
            <person name="Davidsen T.M."/>
            <person name="Wayne K.J."/>
            <person name="Tettelin H."/>
            <person name="Glass J.I."/>
            <person name="Rusch D."/>
            <person name="Podicherti R."/>
            <person name="Tsui H.-C.T."/>
            <person name="Winkler M.E."/>
        </authorList>
    </citation>
    <scope>NUCLEOTIDE SEQUENCE [LARGE SCALE GENOMIC DNA]</scope>
    <source>
        <strain evidence="2 3">C305</strain>
    </source>
</reference>
<organism evidence="2 3">
    <name type="scientific">Brumimicrobium oceani</name>
    <dbReference type="NCBI Taxonomy" id="2100725"/>
    <lineage>
        <taxon>Bacteria</taxon>
        <taxon>Pseudomonadati</taxon>
        <taxon>Bacteroidota</taxon>
        <taxon>Flavobacteriia</taxon>
        <taxon>Flavobacteriales</taxon>
        <taxon>Crocinitomicaceae</taxon>
        <taxon>Brumimicrobium</taxon>
    </lineage>
</organism>
<name>A0A2U2XGV1_9FLAO</name>
<dbReference type="OrthoDB" id="5493262at2"/>
<evidence type="ECO:0008006" key="4">
    <source>
        <dbReference type="Google" id="ProtNLM"/>
    </source>
</evidence>
<dbReference type="AlphaFoldDB" id="A0A2U2XGV1"/>
<dbReference type="RefSeq" id="WP_109358019.1">
    <property type="nucleotide sequence ID" value="NZ_QFRJ01000001.1"/>
</dbReference>
<evidence type="ECO:0000313" key="3">
    <source>
        <dbReference type="Proteomes" id="UP000245370"/>
    </source>
</evidence>
<protein>
    <recommendedName>
        <fullName evidence="4">DUF1684 domain-containing protein</fullName>
    </recommendedName>
</protein>
<comment type="caution">
    <text evidence="2">The sequence shown here is derived from an EMBL/GenBank/DDBJ whole genome shotgun (WGS) entry which is preliminary data.</text>
</comment>
<dbReference type="Proteomes" id="UP000245370">
    <property type="component" value="Unassembled WGS sequence"/>
</dbReference>
<feature type="signal peptide" evidence="1">
    <location>
        <begin position="1"/>
        <end position="21"/>
    </location>
</feature>
<dbReference type="PANTHER" id="PTHR41913">
    <property type="entry name" value="DUF1684 DOMAIN-CONTAINING PROTEIN"/>
    <property type="match status" value="1"/>
</dbReference>
<gene>
    <name evidence="2" type="ORF">DIT68_01395</name>
</gene>
<keyword evidence="1" id="KW-0732">Signal</keyword>
<dbReference type="EMBL" id="QFRJ01000001">
    <property type="protein sequence ID" value="PWH86941.1"/>
    <property type="molecule type" value="Genomic_DNA"/>
</dbReference>
<evidence type="ECO:0000313" key="2">
    <source>
        <dbReference type="EMBL" id="PWH86941.1"/>
    </source>
</evidence>
<dbReference type="InterPro" id="IPR012467">
    <property type="entry name" value="DUF1684"/>
</dbReference>
<dbReference type="Pfam" id="PF07920">
    <property type="entry name" value="DUF1684"/>
    <property type="match status" value="1"/>
</dbReference>
<feature type="chain" id="PRO_5015637838" description="DUF1684 domain-containing protein" evidence="1">
    <location>
        <begin position="22"/>
        <end position="203"/>
    </location>
</feature>
<dbReference type="PANTHER" id="PTHR41913:SF1">
    <property type="entry name" value="DUF1684 DOMAIN-CONTAINING PROTEIN"/>
    <property type="match status" value="1"/>
</dbReference>
<keyword evidence="3" id="KW-1185">Reference proteome</keyword>